<accession>C8W6R1</accession>
<reference evidence="6 7" key="1">
    <citation type="journal article" date="2009" name="Stand. Genomic Sci.">
        <title>Complete genome sequence of Desulfotomaculum acetoxidans type strain (5575).</title>
        <authorList>
            <person name="Spring S."/>
            <person name="Lapidus A."/>
            <person name="Schroder M."/>
            <person name="Gleim D."/>
            <person name="Sims D."/>
            <person name="Meincke L."/>
            <person name="Glavina Del Rio T."/>
            <person name="Tice H."/>
            <person name="Copeland A."/>
            <person name="Cheng J.F."/>
            <person name="Lucas S."/>
            <person name="Chen F."/>
            <person name="Nolan M."/>
            <person name="Bruce D."/>
            <person name="Goodwin L."/>
            <person name="Pitluck S."/>
            <person name="Ivanova N."/>
            <person name="Mavromatis K."/>
            <person name="Mikhailova N."/>
            <person name="Pati A."/>
            <person name="Chen A."/>
            <person name="Palaniappan K."/>
            <person name="Land M."/>
            <person name="Hauser L."/>
            <person name="Chang Y.J."/>
            <person name="Jeffries C.D."/>
            <person name="Chain P."/>
            <person name="Saunders E."/>
            <person name="Brettin T."/>
            <person name="Detter J.C."/>
            <person name="Goker M."/>
            <person name="Bristow J."/>
            <person name="Eisen J.A."/>
            <person name="Markowitz V."/>
            <person name="Hugenholtz P."/>
            <person name="Kyrpides N.C."/>
            <person name="Klenk H.P."/>
            <person name="Han C."/>
        </authorList>
    </citation>
    <scope>NUCLEOTIDE SEQUENCE [LARGE SCALE GENOMIC DNA]</scope>
    <source>
        <strain evidence="7">ATCC 49208 / DSM 771 / VKM B-1644</strain>
    </source>
</reference>
<dbReference type="KEGG" id="dae:Dtox_3447"/>
<evidence type="ECO:0000313" key="6">
    <source>
        <dbReference type="EMBL" id="ACV64170.1"/>
    </source>
</evidence>
<dbReference type="RefSeq" id="WP_015758860.1">
    <property type="nucleotide sequence ID" value="NC_013216.1"/>
</dbReference>
<dbReference type="AlphaFoldDB" id="C8W6R1"/>
<proteinExistence type="inferred from homology"/>
<dbReference type="NCBIfam" id="TIGR01256">
    <property type="entry name" value="modA"/>
    <property type="match status" value="1"/>
</dbReference>
<dbReference type="STRING" id="485916.Dtox_3447"/>
<organism evidence="6 7">
    <name type="scientific">Desulfofarcimen acetoxidans (strain ATCC 49208 / DSM 771 / KCTC 5769 / VKM B-1644 / 5575)</name>
    <name type="common">Desulfotomaculum acetoxidans</name>
    <dbReference type="NCBI Taxonomy" id="485916"/>
    <lineage>
        <taxon>Bacteria</taxon>
        <taxon>Bacillati</taxon>
        <taxon>Bacillota</taxon>
        <taxon>Clostridia</taxon>
        <taxon>Eubacteriales</taxon>
        <taxon>Peptococcaceae</taxon>
        <taxon>Desulfofarcimen</taxon>
    </lineage>
</organism>
<keyword evidence="4" id="KW-0500">Molybdenum</keyword>
<feature type="binding site" evidence="4">
    <location>
        <position position="78"/>
    </location>
    <ligand>
        <name>molybdate</name>
        <dbReference type="ChEBI" id="CHEBI:36264"/>
    </ligand>
</feature>
<dbReference type="GO" id="GO:0046872">
    <property type="term" value="F:metal ion binding"/>
    <property type="evidence" value="ECO:0007669"/>
    <property type="project" value="UniProtKB-KW"/>
</dbReference>
<keyword evidence="7" id="KW-1185">Reference proteome</keyword>
<keyword evidence="2 4" id="KW-0479">Metal-binding</keyword>
<name>C8W6R1_DESAS</name>
<dbReference type="PIRSF" id="PIRSF004846">
    <property type="entry name" value="ModA"/>
    <property type="match status" value="1"/>
</dbReference>
<evidence type="ECO:0000256" key="1">
    <source>
        <dbReference type="ARBA" id="ARBA00009175"/>
    </source>
</evidence>
<evidence type="ECO:0000256" key="3">
    <source>
        <dbReference type="ARBA" id="ARBA00022729"/>
    </source>
</evidence>
<dbReference type="OrthoDB" id="9786399at2"/>
<dbReference type="InterPro" id="IPR005950">
    <property type="entry name" value="ModA"/>
</dbReference>
<dbReference type="PANTHER" id="PTHR30632">
    <property type="entry name" value="MOLYBDATE-BINDING PERIPLASMIC PROTEIN"/>
    <property type="match status" value="1"/>
</dbReference>
<dbReference type="SUPFAM" id="SSF53850">
    <property type="entry name" value="Periplasmic binding protein-like II"/>
    <property type="match status" value="1"/>
</dbReference>
<evidence type="ECO:0000256" key="5">
    <source>
        <dbReference type="SAM" id="SignalP"/>
    </source>
</evidence>
<sequence length="268" mass="29259">MKTRVSYIKLIIFSLLLTFLISGCTAGTPKDENTSAAQQPKQNLFAYVGAGLKEPVSEIAQLYEQKTGVKVEISFNNSGVLFNQLETSKKGDIYMPGGMPYLEKAKQNGYIDEMVGPIAIHTPVIITPKGNPAQINKVQDLAKPGVKIIMPDKEATALGKSAYKTFNKLGITKDVDKNVLTTVETAPKVATTLLMGQGNAGITEYSNYTKDKEKLDLVEIDPAVNEVEEIPCASLTFSNQKEQAKDFLKFMKEEGSAIFAKHGFKVKA</sequence>
<dbReference type="Proteomes" id="UP000002217">
    <property type="component" value="Chromosome"/>
</dbReference>
<dbReference type="PANTHER" id="PTHR30632:SF0">
    <property type="entry name" value="SULFATE-BINDING PROTEIN"/>
    <property type="match status" value="1"/>
</dbReference>
<gene>
    <name evidence="6" type="ordered locus">Dtox_3447</name>
</gene>
<dbReference type="PROSITE" id="PS51257">
    <property type="entry name" value="PROKAR_LIPOPROTEIN"/>
    <property type="match status" value="1"/>
</dbReference>
<dbReference type="Pfam" id="PF13531">
    <property type="entry name" value="SBP_bac_11"/>
    <property type="match status" value="1"/>
</dbReference>
<feature type="signal peptide" evidence="5">
    <location>
        <begin position="1"/>
        <end position="26"/>
    </location>
</feature>
<evidence type="ECO:0000313" key="7">
    <source>
        <dbReference type="Proteomes" id="UP000002217"/>
    </source>
</evidence>
<feature type="chain" id="PRO_5039416303" evidence="5">
    <location>
        <begin position="27"/>
        <end position="268"/>
    </location>
</feature>
<dbReference type="Gene3D" id="3.40.190.10">
    <property type="entry name" value="Periplasmic binding protein-like II"/>
    <property type="match status" value="2"/>
</dbReference>
<protein>
    <submittedName>
        <fullName evidence="6">Molybdenum ABC transporter, periplasmic molybdate-binding protein</fullName>
    </submittedName>
</protein>
<evidence type="ECO:0000256" key="4">
    <source>
        <dbReference type="PIRSR" id="PIRSR004846-1"/>
    </source>
</evidence>
<evidence type="ECO:0000256" key="2">
    <source>
        <dbReference type="ARBA" id="ARBA00022723"/>
    </source>
</evidence>
<dbReference type="GO" id="GO:0030973">
    <property type="term" value="F:molybdate ion binding"/>
    <property type="evidence" value="ECO:0007669"/>
    <property type="project" value="TreeGrafter"/>
</dbReference>
<dbReference type="EMBL" id="CP001720">
    <property type="protein sequence ID" value="ACV64170.1"/>
    <property type="molecule type" value="Genomic_DNA"/>
</dbReference>
<dbReference type="eggNOG" id="COG0725">
    <property type="taxonomic scope" value="Bacteria"/>
</dbReference>
<keyword evidence="3 5" id="KW-0732">Signal</keyword>
<comment type="similarity">
    <text evidence="1">Belongs to the bacterial solute-binding protein ModA family.</text>
</comment>
<dbReference type="InterPro" id="IPR050682">
    <property type="entry name" value="ModA/WtpA"/>
</dbReference>
<dbReference type="HOGENOM" id="CLU_065520_2_0_9"/>
<dbReference type="GO" id="GO:0015689">
    <property type="term" value="P:molybdate ion transport"/>
    <property type="evidence" value="ECO:0007669"/>
    <property type="project" value="InterPro"/>
</dbReference>